<organism evidence="3 4">
    <name type="scientific">Actinidia chinensis var. chinensis</name>
    <name type="common">Chinese soft-hair kiwi</name>
    <dbReference type="NCBI Taxonomy" id="1590841"/>
    <lineage>
        <taxon>Eukaryota</taxon>
        <taxon>Viridiplantae</taxon>
        <taxon>Streptophyta</taxon>
        <taxon>Embryophyta</taxon>
        <taxon>Tracheophyta</taxon>
        <taxon>Spermatophyta</taxon>
        <taxon>Magnoliopsida</taxon>
        <taxon>eudicotyledons</taxon>
        <taxon>Gunneridae</taxon>
        <taxon>Pentapetalae</taxon>
        <taxon>asterids</taxon>
        <taxon>Ericales</taxon>
        <taxon>Actinidiaceae</taxon>
        <taxon>Actinidia</taxon>
    </lineage>
</organism>
<dbReference type="InterPro" id="IPR000313">
    <property type="entry name" value="PWWP_dom"/>
</dbReference>
<feature type="region of interest" description="Disordered" evidence="1">
    <location>
        <begin position="701"/>
        <end position="734"/>
    </location>
</feature>
<feature type="region of interest" description="Disordered" evidence="1">
    <location>
        <begin position="754"/>
        <end position="782"/>
    </location>
</feature>
<accession>A0A2R6PJT3</accession>
<dbReference type="OMA" id="IEACHTI"/>
<feature type="domain" description="PWWP" evidence="2">
    <location>
        <begin position="161"/>
        <end position="222"/>
    </location>
</feature>
<feature type="region of interest" description="Disordered" evidence="1">
    <location>
        <begin position="597"/>
        <end position="626"/>
    </location>
</feature>
<dbReference type="PANTHER" id="PTHR10688:SF5">
    <property type="entry name" value="PWWP DOMAIN-CONTAINING PROTEIN 1-RELATED"/>
    <property type="match status" value="1"/>
</dbReference>
<dbReference type="PROSITE" id="PS50812">
    <property type="entry name" value="PWWP"/>
    <property type="match status" value="1"/>
</dbReference>
<sequence>MGSEQTRNSSGHKLMDMYSRIKLRASDDRVSAGIHGNSSVKNVKSMNDQSEKVMVYDDINFRRIGKKKEGMDFTDKPKELAIEGNNTIASRSTKMVHLVALAEQEAAISSKEIKGNRQTREKQAIMDFDYSDSTVDERTTLEMLDALKEQRLKNVGYEYEVGDMVWGKVESYPWWPGQIYNEVYSLPSVRNTKKEGHVLVAFYGDNTYGWLEPGGLIPFDPHYTEKSKQTNTEAFLNAVGEAKDEVNRRAALGLTCYCRAPNNFRPSIVQGSIVQGFFDVDLAGFGYGNAYSLKQIERARDAFQPLKTLSFVRKLALMPQSDMQRNVEWTKNVAHLLAYRRVVFEKHDETYAQAFGVQSSHLGCSSVPEEAPLQAPSSGQPVIAKTLGESKGSADRIKVKDQQKGRIDLSRQSDKVNVSRVQKLSKAGKFGSQKRAPPTAMKPIFLENQDADGIVGRDFVASSLGIAGKEATTAGFHGINLAAKQESHGLSIQQKSGSPALKPLKILLRLDDATKSSNKCQASRILKKSMKRPNELKEMKSLATRKKEGIQKPSKVQVDKKMSALSVSTKPTKVTPKALEGNAEPTMLVTPESLGLSIQHNSDHPSALKQSKKRPRLDNPTETSNKCEATCPLEKFMKRPETLEIKSLGTKTKEGGQKPPKVKGDDKIAAPSVSAKPSKVTPEKLKGKAGPAMLVTPKNLGLSIQPKSDRPSALKPLKKRPRPDEPTMTSNKSQASCFVEKSMMKPNELRQMKSSVAEKKASNQKHPKVQADEKMAATSVSTKPVKVTPETLEGDAYPTMLVMNFPPQSSLPSVSELKARFVRYGKLDESATRVFWKSSICQVVFRNISNAQAAYKHAVQNRTLFGNMEVDYCLRPTKVSVPELPESMLGGNASSREAQLLPSTNKSSGARIVHAINMKYCEEARNKESCKNTSAITHSIDISEKMLTLMKKCRDIVANIQS</sequence>
<dbReference type="CDD" id="cd05162">
    <property type="entry name" value="PWWP"/>
    <property type="match status" value="1"/>
</dbReference>
<dbReference type="PANTHER" id="PTHR10688">
    <property type="entry name" value="PWWP DOMAIN-CONTAINING PROTEIN"/>
    <property type="match status" value="1"/>
</dbReference>
<dbReference type="Proteomes" id="UP000241394">
    <property type="component" value="Chromosome LG24"/>
</dbReference>
<dbReference type="EMBL" id="NKQK01000024">
    <property type="protein sequence ID" value="PSR92618.1"/>
    <property type="molecule type" value="Genomic_DNA"/>
</dbReference>
<evidence type="ECO:0000256" key="1">
    <source>
        <dbReference type="SAM" id="MobiDB-lite"/>
    </source>
</evidence>
<dbReference type="AlphaFoldDB" id="A0A2R6PJT3"/>
<dbReference type="SUPFAM" id="SSF63748">
    <property type="entry name" value="Tudor/PWWP/MBT"/>
    <property type="match status" value="1"/>
</dbReference>
<name>A0A2R6PJT3_ACTCC</name>
<comment type="caution">
    <text evidence="3">The sequence shown here is derived from an EMBL/GenBank/DDBJ whole genome shotgun (WGS) entry which is preliminary data.</text>
</comment>
<evidence type="ECO:0000259" key="2">
    <source>
        <dbReference type="PROSITE" id="PS50812"/>
    </source>
</evidence>
<proteinExistence type="predicted"/>
<feature type="region of interest" description="Disordered" evidence="1">
    <location>
        <begin position="545"/>
        <end position="584"/>
    </location>
</feature>
<evidence type="ECO:0000313" key="3">
    <source>
        <dbReference type="EMBL" id="PSR92618.1"/>
    </source>
</evidence>
<reference evidence="3 4" key="1">
    <citation type="submission" date="2017-07" db="EMBL/GenBank/DDBJ databases">
        <title>An improved, manually edited Actinidia chinensis var. chinensis (kiwifruit) genome highlights the challenges associated with draft genomes and gene prediction in plants.</title>
        <authorList>
            <person name="Pilkington S."/>
            <person name="Crowhurst R."/>
            <person name="Hilario E."/>
            <person name="Nardozza S."/>
            <person name="Fraser L."/>
            <person name="Peng Y."/>
            <person name="Gunaseelan K."/>
            <person name="Simpson R."/>
            <person name="Tahir J."/>
            <person name="Deroles S."/>
            <person name="Templeton K."/>
            <person name="Luo Z."/>
            <person name="Davy M."/>
            <person name="Cheng C."/>
            <person name="Mcneilage M."/>
            <person name="Scaglione D."/>
            <person name="Liu Y."/>
            <person name="Zhang Q."/>
            <person name="Datson P."/>
            <person name="De Silva N."/>
            <person name="Gardiner S."/>
            <person name="Bassett H."/>
            <person name="Chagne D."/>
            <person name="Mccallum J."/>
            <person name="Dzierzon H."/>
            <person name="Deng C."/>
            <person name="Wang Y.-Y."/>
            <person name="Barron N."/>
            <person name="Manako K."/>
            <person name="Bowen J."/>
            <person name="Foster T."/>
            <person name="Erridge Z."/>
            <person name="Tiffin H."/>
            <person name="Waite C."/>
            <person name="Davies K."/>
            <person name="Grierson E."/>
            <person name="Laing W."/>
            <person name="Kirk R."/>
            <person name="Chen X."/>
            <person name="Wood M."/>
            <person name="Montefiori M."/>
            <person name="Brummell D."/>
            <person name="Schwinn K."/>
            <person name="Catanach A."/>
            <person name="Fullerton C."/>
            <person name="Li D."/>
            <person name="Meiyalaghan S."/>
            <person name="Nieuwenhuizen N."/>
            <person name="Read N."/>
            <person name="Prakash R."/>
            <person name="Hunter D."/>
            <person name="Zhang H."/>
            <person name="Mckenzie M."/>
            <person name="Knabel M."/>
            <person name="Harris A."/>
            <person name="Allan A."/>
            <person name="Chen A."/>
            <person name="Janssen B."/>
            <person name="Plunkett B."/>
            <person name="Dwamena C."/>
            <person name="Voogd C."/>
            <person name="Leif D."/>
            <person name="Lafferty D."/>
            <person name="Souleyre E."/>
            <person name="Varkonyi-Gasic E."/>
            <person name="Gambi F."/>
            <person name="Hanley J."/>
            <person name="Yao J.-L."/>
            <person name="Cheung J."/>
            <person name="David K."/>
            <person name="Warren B."/>
            <person name="Marsh K."/>
            <person name="Snowden K."/>
            <person name="Lin-Wang K."/>
            <person name="Brian L."/>
            <person name="Martinez-Sanchez M."/>
            <person name="Wang M."/>
            <person name="Ileperuma N."/>
            <person name="Macnee N."/>
            <person name="Campin R."/>
            <person name="Mcatee P."/>
            <person name="Drummond R."/>
            <person name="Espley R."/>
            <person name="Ireland H."/>
            <person name="Wu R."/>
            <person name="Atkinson R."/>
            <person name="Karunairetnam S."/>
            <person name="Bulley S."/>
            <person name="Chunkath S."/>
            <person name="Hanley Z."/>
            <person name="Storey R."/>
            <person name="Thrimawithana A."/>
            <person name="Thomson S."/>
            <person name="David C."/>
            <person name="Testolin R."/>
        </authorList>
    </citation>
    <scope>NUCLEOTIDE SEQUENCE [LARGE SCALE GENOMIC DNA]</scope>
    <source>
        <strain evidence="4">cv. Red5</strain>
        <tissue evidence="3">Young leaf</tissue>
    </source>
</reference>
<feature type="compositionally biased region" description="Basic and acidic residues" evidence="1">
    <location>
        <begin position="651"/>
        <end position="668"/>
    </location>
</feature>
<reference evidence="4" key="2">
    <citation type="journal article" date="2018" name="BMC Genomics">
        <title>A manually annotated Actinidia chinensis var. chinensis (kiwifruit) genome highlights the challenges associated with draft genomes and gene prediction in plants.</title>
        <authorList>
            <person name="Pilkington S.M."/>
            <person name="Crowhurst R."/>
            <person name="Hilario E."/>
            <person name="Nardozza S."/>
            <person name="Fraser L."/>
            <person name="Peng Y."/>
            <person name="Gunaseelan K."/>
            <person name="Simpson R."/>
            <person name="Tahir J."/>
            <person name="Deroles S.C."/>
            <person name="Templeton K."/>
            <person name="Luo Z."/>
            <person name="Davy M."/>
            <person name="Cheng C."/>
            <person name="McNeilage M."/>
            <person name="Scaglione D."/>
            <person name="Liu Y."/>
            <person name="Zhang Q."/>
            <person name="Datson P."/>
            <person name="De Silva N."/>
            <person name="Gardiner S.E."/>
            <person name="Bassett H."/>
            <person name="Chagne D."/>
            <person name="McCallum J."/>
            <person name="Dzierzon H."/>
            <person name="Deng C."/>
            <person name="Wang Y.Y."/>
            <person name="Barron L."/>
            <person name="Manako K."/>
            <person name="Bowen J."/>
            <person name="Foster T.M."/>
            <person name="Erridge Z.A."/>
            <person name="Tiffin H."/>
            <person name="Waite C.N."/>
            <person name="Davies K.M."/>
            <person name="Grierson E.P."/>
            <person name="Laing W.A."/>
            <person name="Kirk R."/>
            <person name="Chen X."/>
            <person name="Wood M."/>
            <person name="Montefiori M."/>
            <person name="Brummell D.A."/>
            <person name="Schwinn K.E."/>
            <person name="Catanach A."/>
            <person name="Fullerton C."/>
            <person name="Li D."/>
            <person name="Meiyalaghan S."/>
            <person name="Nieuwenhuizen N."/>
            <person name="Read N."/>
            <person name="Prakash R."/>
            <person name="Hunter D."/>
            <person name="Zhang H."/>
            <person name="McKenzie M."/>
            <person name="Knabel M."/>
            <person name="Harris A."/>
            <person name="Allan A.C."/>
            <person name="Gleave A."/>
            <person name="Chen A."/>
            <person name="Janssen B.J."/>
            <person name="Plunkett B."/>
            <person name="Ampomah-Dwamena C."/>
            <person name="Voogd C."/>
            <person name="Leif D."/>
            <person name="Lafferty D."/>
            <person name="Souleyre E.J.F."/>
            <person name="Varkonyi-Gasic E."/>
            <person name="Gambi F."/>
            <person name="Hanley J."/>
            <person name="Yao J.L."/>
            <person name="Cheung J."/>
            <person name="David K.M."/>
            <person name="Warren B."/>
            <person name="Marsh K."/>
            <person name="Snowden K.C."/>
            <person name="Lin-Wang K."/>
            <person name="Brian L."/>
            <person name="Martinez-Sanchez M."/>
            <person name="Wang M."/>
            <person name="Ileperuma N."/>
            <person name="Macnee N."/>
            <person name="Campin R."/>
            <person name="McAtee P."/>
            <person name="Drummond R.S.M."/>
            <person name="Espley R.V."/>
            <person name="Ireland H.S."/>
            <person name="Wu R."/>
            <person name="Atkinson R.G."/>
            <person name="Karunairetnam S."/>
            <person name="Bulley S."/>
            <person name="Chunkath S."/>
            <person name="Hanley Z."/>
            <person name="Storey R."/>
            <person name="Thrimawithana A.H."/>
            <person name="Thomson S."/>
            <person name="David C."/>
            <person name="Testolin R."/>
            <person name="Huang H."/>
            <person name="Hellens R.P."/>
            <person name="Schaffer R.J."/>
        </authorList>
    </citation>
    <scope>NUCLEOTIDE SEQUENCE [LARGE SCALE GENOMIC DNA]</scope>
    <source>
        <strain evidence="4">cv. Red5</strain>
    </source>
</reference>
<keyword evidence="4" id="KW-1185">Reference proteome</keyword>
<dbReference type="OrthoDB" id="62853at2759"/>
<feature type="region of interest" description="Disordered" evidence="1">
    <location>
        <begin position="647"/>
        <end position="686"/>
    </location>
</feature>
<dbReference type="InParanoid" id="A0A2R6PJT3"/>
<dbReference type="STRING" id="1590841.A0A2R6PJT3"/>
<gene>
    <name evidence="3" type="ORF">CEY00_Acc27216</name>
</gene>
<protein>
    <submittedName>
        <fullName evidence="3">Neurofilament heavy polypeptide like</fullName>
    </submittedName>
</protein>
<dbReference type="SMART" id="SM00293">
    <property type="entry name" value="PWWP"/>
    <property type="match status" value="1"/>
</dbReference>
<dbReference type="InterPro" id="IPR052657">
    <property type="entry name" value="PDP_family_Arabidopsis"/>
</dbReference>
<dbReference type="Gramene" id="PSR92618">
    <property type="protein sequence ID" value="PSR92618"/>
    <property type="gene ID" value="CEY00_Acc27216"/>
</dbReference>
<dbReference type="Pfam" id="PF00855">
    <property type="entry name" value="PWWP"/>
    <property type="match status" value="1"/>
</dbReference>
<evidence type="ECO:0000313" key="4">
    <source>
        <dbReference type="Proteomes" id="UP000241394"/>
    </source>
</evidence>
<dbReference type="Gene3D" id="2.30.30.140">
    <property type="match status" value="1"/>
</dbReference>